<dbReference type="PANTHER" id="PTHR31996">
    <property type="entry name" value="COILED-COIL DOMAIN-CONTAINING PROTEIN 115"/>
    <property type="match status" value="1"/>
</dbReference>
<proteinExistence type="predicted"/>
<evidence type="ECO:0000313" key="3">
    <source>
        <dbReference type="EMBL" id="KAF1947228.1"/>
    </source>
</evidence>
<evidence type="ECO:0000313" key="4">
    <source>
        <dbReference type="Proteomes" id="UP000800038"/>
    </source>
</evidence>
<sequence>MTDIQNPPVDISALSIERKSEKDALIGQLDSLLERYLHTLDKYEKVGRELSKQLSSGYMSLAQANFHNSSSAIKYGQDCYDERMQAIRKINISEDGKTSRPHFSVQSDKAARQGVKTTDADTPMHQTEADGKASQSKNTELPSQPIKAEEPLETNSAADENQTQDPNDSEEPTKSSEKSNDPLRWFGILVPPALRTAQATFVGAVEGPIPQLATIARDLRMQEIEVRRVRRAIKKL</sequence>
<keyword evidence="4" id="KW-1185">Reference proteome</keyword>
<dbReference type="GO" id="GO:0070072">
    <property type="term" value="P:vacuolar proton-transporting V-type ATPase complex assembly"/>
    <property type="evidence" value="ECO:0007669"/>
    <property type="project" value="InterPro"/>
</dbReference>
<evidence type="ECO:0000256" key="2">
    <source>
        <dbReference type="SAM" id="MobiDB-lite"/>
    </source>
</evidence>
<dbReference type="Pfam" id="PF21730">
    <property type="entry name" value="Vma22_CCDC115"/>
    <property type="match status" value="1"/>
</dbReference>
<accession>A0A6A5T4X8</accession>
<protein>
    <recommendedName>
        <fullName evidence="1">Vacuolar ATPase assembly protein VMA22</fullName>
    </recommendedName>
</protein>
<feature type="compositionally biased region" description="Polar residues" evidence="2">
    <location>
        <begin position="153"/>
        <end position="166"/>
    </location>
</feature>
<reference evidence="3" key="1">
    <citation type="journal article" date="2020" name="Stud. Mycol.">
        <title>101 Dothideomycetes genomes: a test case for predicting lifestyles and emergence of pathogens.</title>
        <authorList>
            <person name="Haridas S."/>
            <person name="Albert R."/>
            <person name="Binder M."/>
            <person name="Bloem J."/>
            <person name="Labutti K."/>
            <person name="Salamov A."/>
            <person name="Andreopoulos B."/>
            <person name="Baker S."/>
            <person name="Barry K."/>
            <person name="Bills G."/>
            <person name="Bluhm B."/>
            <person name="Cannon C."/>
            <person name="Castanera R."/>
            <person name="Culley D."/>
            <person name="Daum C."/>
            <person name="Ezra D."/>
            <person name="Gonzalez J."/>
            <person name="Henrissat B."/>
            <person name="Kuo A."/>
            <person name="Liang C."/>
            <person name="Lipzen A."/>
            <person name="Lutzoni F."/>
            <person name="Magnuson J."/>
            <person name="Mondo S."/>
            <person name="Nolan M."/>
            <person name="Ohm R."/>
            <person name="Pangilinan J."/>
            <person name="Park H.-J."/>
            <person name="Ramirez L."/>
            <person name="Alfaro M."/>
            <person name="Sun H."/>
            <person name="Tritt A."/>
            <person name="Yoshinaga Y."/>
            <person name="Zwiers L.-H."/>
            <person name="Turgeon B."/>
            <person name="Goodwin S."/>
            <person name="Spatafora J."/>
            <person name="Crous P."/>
            <person name="Grigoriev I."/>
        </authorList>
    </citation>
    <scope>NUCLEOTIDE SEQUENCE</scope>
    <source>
        <strain evidence="3">CBS 161.51</strain>
    </source>
</reference>
<dbReference type="OrthoDB" id="408631at2759"/>
<dbReference type="GO" id="GO:1990871">
    <property type="term" value="C:Vma12-Vma22 assembly complex"/>
    <property type="evidence" value="ECO:0007669"/>
    <property type="project" value="TreeGrafter"/>
</dbReference>
<organism evidence="3 4">
    <name type="scientific">Clathrospora elynae</name>
    <dbReference type="NCBI Taxonomy" id="706981"/>
    <lineage>
        <taxon>Eukaryota</taxon>
        <taxon>Fungi</taxon>
        <taxon>Dikarya</taxon>
        <taxon>Ascomycota</taxon>
        <taxon>Pezizomycotina</taxon>
        <taxon>Dothideomycetes</taxon>
        <taxon>Pleosporomycetidae</taxon>
        <taxon>Pleosporales</taxon>
        <taxon>Diademaceae</taxon>
        <taxon>Clathrospora</taxon>
    </lineage>
</organism>
<dbReference type="EMBL" id="ML975999">
    <property type="protein sequence ID" value="KAF1947228.1"/>
    <property type="molecule type" value="Genomic_DNA"/>
</dbReference>
<gene>
    <name evidence="3" type="ORF">EJ02DRAFT_430056</name>
</gene>
<feature type="region of interest" description="Disordered" evidence="2">
    <location>
        <begin position="91"/>
        <end position="183"/>
    </location>
</feature>
<dbReference type="AlphaFoldDB" id="A0A6A5T4X8"/>
<dbReference type="InterPro" id="IPR040357">
    <property type="entry name" value="Vma22/CCDC115"/>
</dbReference>
<dbReference type="GO" id="GO:0051082">
    <property type="term" value="F:unfolded protein binding"/>
    <property type="evidence" value="ECO:0007669"/>
    <property type="project" value="TreeGrafter"/>
</dbReference>
<evidence type="ECO:0000256" key="1">
    <source>
        <dbReference type="ARBA" id="ARBA00093634"/>
    </source>
</evidence>
<dbReference type="PANTHER" id="PTHR31996:SF2">
    <property type="entry name" value="COILED-COIL DOMAIN-CONTAINING PROTEIN 115"/>
    <property type="match status" value="1"/>
</dbReference>
<feature type="compositionally biased region" description="Polar residues" evidence="2">
    <location>
        <begin position="133"/>
        <end position="142"/>
    </location>
</feature>
<name>A0A6A5T4X8_9PLEO</name>
<feature type="compositionally biased region" description="Basic and acidic residues" evidence="2">
    <location>
        <begin position="171"/>
        <end position="181"/>
    </location>
</feature>
<dbReference type="Proteomes" id="UP000800038">
    <property type="component" value="Unassembled WGS sequence"/>
</dbReference>